<sequence>MTTRELLDRGPITYASASNKEKNIINQLAYVPATKNLYEKLWECRDTICALTSHHLRLSCSDTCEVLPSRQWLRGSFNVCIPVQVKSGTSCRKFILRCPMPHKLAESRYPGTVDEKLRCEVGTYAWMQSTCSDVRIPFLYGFGFSNQRHFTHEKERPFYIRLARMFWRSLYSLLRYADLSHYTPNPTAHNLPTAYMLLEHIDSGTGQMLSNTWDKWREDPIRQKRLHQGIAHLMLSLARIPQPRIGAFQFHDNCTVTLSNRPLTCAIMMLENDGTPRNIQRNDTYTCTEPFVSDMITLHDNYLLSNPNAVYDAGDCHSQMATRTLLRALSHQYIRKEFRNGPFLLQLSDFHASNIFVDEEWNITCLIDLEWVCALPVEMLNVPYWLTGCAIDGLREREDFEKFNTIRQEFMIQFEDEERKMVLGHKLPLARVMDEMWESKGVWFWYCLDSVNAMLVVLSDHVCPKFVSRLLPEAEEMLSRFWREDCGRIVEKKLADQERYDVELRYVFGEGVDGSIGQVAGVSGSQNME</sequence>
<dbReference type="Proteomes" id="UP000433883">
    <property type="component" value="Unassembled WGS sequence"/>
</dbReference>
<reference evidence="2 3" key="1">
    <citation type="submission" date="2019-07" db="EMBL/GenBank/DDBJ databases">
        <title>Venturia inaequalis Genome Resource.</title>
        <authorList>
            <person name="Lichtner F.J."/>
        </authorList>
    </citation>
    <scope>NUCLEOTIDE SEQUENCE [LARGE SCALE GENOMIC DNA]</scope>
    <source>
        <strain evidence="1">Bline_iso_100314</strain>
        <strain evidence="2 3">DMI_063113</strain>
    </source>
</reference>
<protein>
    <recommendedName>
        <fullName evidence="4">Aminoglycoside phosphotransferase domain-containing protein</fullName>
    </recommendedName>
</protein>
<name>A0A8H3Z9B7_VENIN</name>
<evidence type="ECO:0008006" key="4">
    <source>
        <dbReference type="Google" id="ProtNLM"/>
    </source>
</evidence>
<gene>
    <name evidence="1" type="ORF">BLS_009349</name>
    <name evidence="2" type="ORF">EG327_001412</name>
</gene>
<dbReference type="PANTHER" id="PTHR21310">
    <property type="entry name" value="AMINOGLYCOSIDE PHOSPHOTRANSFERASE-RELATED-RELATED"/>
    <property type="match status" value="1"/>
</dbReference>
<dbReference type="SUPFAM" id="SSF56112">
    <property type="entry name" value="Protein kinase-like (PK-like)"/>
    <property type="match status" value="1"/>
</dbReference>
<organism evidence="2 3">
    <name type="scientific">Venturia inaequalis</name>
    <name type="common">Apple scab fungus</name>
    <dbReference type="NCBI Taxonomy" id="5025"/>
    <lineage>
        <taxon>Eukaryota</taxon>
        <taxon>Fungi</taxon>
        <taxon>Dikarya</taxon>
        <taxon>Ascomycota</taxon>
        <taxon>Pezizomycotina</taxon>
        <taxon>Dothideomycetes</taxon>
        <taxon>Pleosporomycetidae</taxon>
        <taxon>Venturiales</taxon>
        <taxon>Venturiaceae</taxon>
        <taxon>Venturia</taxon>
    </lineage>
</organism>
<dbReference type="EMBL" id="WNWQ01000085">
    <property type="protein sequence ID" value="KAE9979928.1"/>
    <property type="molecule type" value="Genomic_DNA"/>
</dbReference>
<evidence type="ECO:0000313" key="3">
    <source>
        <dbReference type="Proteomes" id="UP000490939"/>
    </source>
</evidence>
<dbReference type="AlphaFoldDB" id="A0A8H3Z9B7"/>
<proteinExistence type="predicted"/>
<comment type="caution">
    <text evidence="2">The sequence shown here is derived from an EMBL/GenBank/DDBJ whole genome shotgun (WGS) entry which is preliminary data.</text>
</comment>
<keyword evidence="3" id="KW-1185">Reference proteome</keyword>
<evidence type="ECO:0000313" key="1">
    <source>
        <dbReference type="EMBL" id="KAE9979928.1"/>
    </source>
</evidence>
<accession>A0A8H3Z9B7</accession>
<dbReference type="InterPro" id="IPR011009">
    <property type="entry name" value="Kinase-like_dom_sf"/>
</dbReference>
<dbReference type="EMBL" id="WNWR01000138">
    <property type="protein sequence ID" value="KAE9990414.1"/>
    <property type="molecule type" value="Genomic_DNA"/>
</dbReference>
<dbReference type="Proteomes" id="UP000490939">
    <property type="component" value="Unassembled WGS sequence"/>
</dbReference>
<evidence type="ECO:0000313" key="2">
    <source>
        <dbReference type="EMBL" id="KAE9990414.1"/>
    </source>
</evidence>
<dbReference type="OrthoDB" id="3645574at2759"/>
<dbReference type="InterPro" id="IPR051678">
    <property type="entry name" value="AGP_Transferase"/>
</dbReference>
<dbReference type="PANTHER" id="PTHR21310:SF37">
    <property type="entry name" value="AMINOGLYCOSIDE PHOSPHOTRANSFERASE DOMAIN-CONTAINING PROTEIN"/>
    <property type="match status" value="1"/>
</dbReference>